<evidence type="ECO:0000256" key="3">
    <source>
        <dbReference type="ARBA" id="ARBA00022679"/>
    </source>
</evidence>
<protein>
    <recommendedName>
        <fullName evidence="9">CN hydrolase domain-containing protein</fullName>
    </recommendedName>
</protein>
<evidence type="ECO:0000256" key="1">
    <source>
        <dbReference type="ARBA" id="ARBA00004651"/>
    </source>
</evidence>
<dbReference type="InterPro" id="IPR003010">
    <property type="entry name" value="C-N_Hydrolase"/>
</dbReference>
<dbReference type="AlphaFoldDB" id="A0A0F8XNB0"/>
<keyword evidence="6 8" id="KW-0472">Membrane</keyword>
<dbReference type="InterPro" id="IPR036526">
    <property type="entry name" value="C-N_Hydrolase_sf"/>
</dbReference>
<sequence length="147" mass="15950">PGPDIQEPIVANGITIATSICYEIAFPDLVAKSAGNVNLLLTVSNDTWFGRSIGPQQHFQMARMRALENGKPLIRATNDGITALVNAKGKVVSTIPSYNRGTLEGYLTPFRGTTPFGKRGSIPILMISVILLLIAAWHSFRRPSFPD</sequence>
<keyword evidence="3" id="KW-0808">Transferase</keyword>
<keyword evidence="7" id="KW-0012">Acyltransferase</keyword>
<evidence type="ECO:0000259" key="9">
    <source>
        <dbReference type="PROSITE" id="PS50263"/>
    </source>
</evidence>
<evidence type="ECO:0000256" key="5">
    <source>
        <dbReference type="ARBA" id="ARBA00022989"/>
    </source>
</evidence>
<dbReference type="GO" id="GO:0042158">
    <property type="term" value="P:lipoprotein biosynthetic process"/>
    <property type="evidence" value="ECO:0007669"/>
    <property type="project" value="InterPro"/>
</dbReference>
<dbReference type="Pfam" id="PF00795">
    <property type="entry name" value="CN_hydrolase"/>
    <property type="match status" value="1"/>
</dbReference>
<dbReference type="PANTHER" id="PTHR38686:SF1">
    <property type="entry name" value="APOLIPOPROTEIN N-ACYLTRANSFERASE"/>
    <property type="match status" value="1"/>
</dbReference>
<evidence type="ECO:0000256" key="2">
    <source>
        <dbReference type="ARBA" id="ARBA00022475"/>
    </source>
</evidence>
<evidence type="ECO:0000256" key="6">
    <source>
        <dbReference type="ARBA" id="ARBA00023136"/>
    </source>
</evidence>
<feature type="domain" description="CN hydrolase" evidence="9">
    <location>
        <begin position="1"/>
        <end position="109"/>
    </location>
</feature>
<dbReference type="PROSITE" id="PS50263">
    <property type="entry name" value="CN_HYDROLASE"/>
    <property type="match status" value="1"/>
</dbReference>
<keyword evidence="2" id="KW-1003">Cell membrane</keyword>
<evidence type="ECO:0000256" key="7">
    <source>
        <dbReference type="ARBA" id="ARBA00023315"/>
    </source>
</evidence>
<feature type="non-terminal residue" evidence="10">
    <location>
        <position position="1"/>
    </location>
</feature>
<dbReference type="CDD" id="cd07571">
    <property type="entry name" value="ALP_N-acyl_transferase"/>
    <property type="match status" value="1"/>
</dbReference>
<name>A0A0F8XNB0_9ZZZZ</name>
<dbReference type="SUPFAM" id="SSF56317">
    <property type="entry name" value="Carbon-nitrogen hydrolase"/>
    <property type="match status" value="1"/>
</dbReference>
<dbReference type="PANTHER" id="PTHR38686">
    <property type="entry name" value="APOLIPOPROTEIN N-ACYLTRANSFERASE"/>
    <property type="match status" value="1"/>
</dbReference>
<dbReference type="GO" id="GO:0005886">
    <property type="term" value="C:plasma membrane"/>
    <property type="evidence" value="ECO:0007669"/>
    <property type="project" value="UniProtKB-SubCell"/>
</dbReference>
<evidence type="ECO:0000256" key="4">
    <source>
        <dbReference type="ARBA" id="ARBA00022692"/>
    </source>
</evidence>
<keyword evidence="4 8" id="KW-0812">Transmembrane</keyword>
<accession>A0A0F8XNB0</accession>
<evidence type="ECO:0000256" key="8">
    <source>
        <dbReference type="SAM" id="Phobius"/>
    </source>
</evidence>
<dbReference type="GO" id="GO:0016410">
    <property type="term" value="F:N-acyltransferase activity"/>
    <property type="evidence" value="ECO:0007669"/>
    <property type="project" value="InterPro"/>
</dbReference>
<reference evidence="10" key="1">
    <citation type="journal article" date="2015" name="Nature">
        <title>Complex archaea that bridge the gap between prokaryotes and eukaryotes.</title>
        <authorList>
            <person name="Spang A."/>
            <person name="Saw J.H."/>
            <person name="Jorgensen S.L."/>
            <person name="Zaremba-Niedzwiedzka K."/>
            <person name="Martijn J."/>
            <person name="Lind A.E."/>
            <person name="van Eijk R."/>
            <person name="Schleper C."/>
            <person name="Guy L."/>
            <person name="Ettema T.J."/>
        </authorList>
    </citation>
    <scope>NUCLEOTIDE SEQUENCE</scope>
</reference>
<dbReference type="InterPro" id="IPR004563">
    <property type="entry name" value="Apolipo_AcylTrfase"/>
</dbReference>
<evidence type="ECO:0000313" key="10">
    <source>
        <dbReference type="EMBL" id="KKK62660.1"/>
    </source>
</evidence>
<gene>
    <name evidence="10" type="ORF">LCGC14_3002120</name>
</gene>
<dbReference type="Gene3D" id="3.60.110.10">
    <property type="entry name" value="Carbon-nitrogen hydrolase"/>
    <property type="match status" value="1"/>
</dbReference>
<comment type="subcellular location">
    <subcellularLocation>
        <location evidence="1">Cell membrane</location>
        <topology evidence="1">Multi-pass membrane protein</topology>
    </subcellularLocation>
</comment>
<organism evidence="10">
    <name type="scientific">marine sediment metagenome</name>
    <dbReference type="NCBI Taxonomy" id="412755"/>
    <lineage>
        <taxon>unclassified sequences</taxon>
        <taxon>metagenomes</taxon>
        <taxon>ecological metagenomes</taxon>
    </lineage>
</organism>
<keyword evidence="5 8" id="KW-1133">Transmembrane helix</keyword>
<dbReference type="EMBL" id="LAZR01061891">
    <property type="protein sequence ID" value="KKK62660.1"/>
    <property type="molecule type" value="Genomic_DNA"/>
</dbReference>
<proteinExistence type="predicted"/>
<comment type="caution">
    <text evidence="10">The sequence shown here is derived from an EMBL/GenBank/DDBJ whole genome shotgun (WGS) entry which is preliminary data.</text>
</comment>
<feature type="transmembrane region" description="Helical" evidence="8">
    <location>
        <begin position="120"/>
        <end position="140"/>
    </location>
</feature>